<evidence type="ECO:0000313" key="4">
    <source>
        <dbReference type="Proteomes" id="UP001357223"/>
    </source>
</evidence>
<evidence type="ECO:0000256" key="1">
    <source>
        <dbReference type="SAM" id="Phobius"/>
    </source>
</evidence>
<evidence type="ECO:0000259" key="2">
    <source>
        <dbReference type="Pfam" id="PF07331"/>
    </source>
</evidence>
<feature type="transmembrane region" description="Helical" evidence="1">
    <location>
        <begin position="7"/>
        <end position="28"/>
    </location>
</feature>
<accession>A0ABZ2C720</accession>
<dbReference type="InterPro" id="IPR009936">
    <property type="entry name" value="DUF1468"/>
</dbReference>
<feature type="domain" description="DUF1468" evidence="2">
    <location>
        <begin position="9"/>
        <end position="144"/>
    </location>
</feature>
<feature type="transmembrane region" description="Helical" evidence="1">
    <location>
        <begin position="40"/>
        <end position="57"/>
    </location>
</feature>
<dbReference type="RefSeq" id="WP_338448248.1">
    <property type="nucleotide sequence ID" value="NZ_CP137640.1"/>
</dbReference>
<protein>
    <submittedName>
        <fullName evidence="3">Tripartite tricarboxylate transporter TctB family protein</fullName>
    </submittedName>
</protein>
<name>A0ABZ2C720_9BACI</name>
<proteinExistence type="predicted"/>
<dbReference type="EMBL" id="CP137640">
    <property type="protein sequence ID" value="WVX79314.1"/>
    <property type="molecule type" value="Genomic_DNA"/>
</dbReference>
<keyword evidence="4" id="KW-1185">Reference proteome</keyword>
<dbReference type="Pfam" id="PF07331">
    <property type="entry name" value="TctB"/>
    <property type="match status" value="1"/>
</dbReference>
<sequence length="150" mass="17169">MSKMNAGMWAGTVLLIFSTVFFILSFQFSYLSDAGPGPGFFPIWLSGLLILLSVIYISESYQKRNESEEKWPEKAELINILLLLIALFAFVLLFLLFGFFVACFAFLFVLFFKGYKWYTNLIMSAGITFILYFLFNDLLGVLLPIEGILF</sequence>
<keyword evidence="1" id="KW-0472">Membrane</keyword>
<feature type="transmembrane region" description="Helical" evidence="1">
    <location>
        <begin position="78"/>
        <end position="111"/>
    </location>
</feature>
<evidence type="ECO:0000313" key="3">
    <source>
        <dbReference type="EMBL" id="WVX79314.1"/>
    </source>
</evidence>
<organism evidence="3 4">
    <name type="scientific">Niallia oryzisoli</name>
    <dbReference type="NCBI Taxonomy" id="1737571"/>
    <lineage>
        <taxon>Bacteria</taxon>
        <taxon>Bacillati</taxon>
        <taxon>Bacillota</taxon>
        <taxon>Bacilli</taxon>
        <taxon>Bacillales</taxon>
        <taxon>Bacillaceae</taxon>
        <taxon>Niallia</taxon>
    </lineage>
</organism>
<keyword evidence="1" id="KW-0812">Transmembrane</keyword>
<gene>
    <name evidence="3" type="ORF">R4Z09_18630</name>
</gene>
<keyword evidence="1" id="KW-1133">Transmembrane helix</keyword>
<feature type="transmembrane region" description="Helical" evidence="1">
    <location>
        <begin position="117"/>
        <end position="135"/>
    </location>
</feature>
<dbReference type="Proteomes" id="UP001357223">
    <property type="component" value="Chromosome"/>
</dbReference>
<reference evidence="3 4" key="1">
    <citation type="submission" date="2023-10" db="EMBL/GenBank/DDBJ databases">
        <title>Niallia locisalis sp.nov. isolated from a salt pond sample.</title>
        <authorList>
            <person name="Li X.-J."/>
            <person name="Dong L."/>
        </authorList>
    </citation>
    <scope>NUCLEOTIDE SEQUENCE [LARGE SCALE GENOMIC DNA]</scope>
    <source>
        <strain evidence="3 4">DSM 29761</strain>
    </source>
</reference>